<feature type="binding site" evidence="6">
    <location>
        <position position="160"/>
    </location>
    <ligand>
        <name>S-adenosyl-L-methionine</name>
        <dbReference type="ChEBI" id="CHEBI:59789"/>
    </ligand>
</feature>
<feature type="binding site" evidence="6">
    <location>
        <position position="182"/>
    </location>
    <ligand>
        <name>S-adenosyl-L-methionine</name>
        <dbReference type="ChEBI" id="CHEBI:59789"/>
    </ligand>
</feature>
<keyword evidence="2 6" id="KW-0963">Cytoplasm</keyword>
<dbReference type="GO" id="GO:0008168">
    <property type="term" value="F:methyltransferase activity"/>
    <property type="evidence" value="ECO:0007669"/>
    <property type="project" value="UniProtKB-KW"/>
</dbReference>
<feature type="binding site" evidence="6">
    <location>
        <position position="139"/>
    </location>
    <ligand>
        <name>S-adenosyl-L-methionine</name>
        <dbReference type="ChEBI" id="CHEBI:59789"/>
    </ligand>
</feature>
<dbReference type="GO" id="GO:0032259">
    <property type="term" value="P:methylation"/>
    <property type="evidence" value="ECO:0007669"/>
    <property type="project" value="UniProtKB-KW"/>
</dbReference>
<keyword evidence="7" id="KW-0689">Ribosomal protein</keyword>
<comment type="catalytic activity">
    <reaction evidence="6">
        <text>L-lysyl-[protein] + 3 S-adenosyl-L-methionine = N(6),N(6),N(6)-trimethyl-L-lysyl-[protein] + 3 S-adenosyl-L-homocysteine + 3 H(+)</text>
        <dbReference type="Rhea" id="RHEA:54192"/>
        <dbReference type="Rhea" id="RHEA-COMP:9752"/>
        <dbReference type="Rhea" id="RHEA-COMP:13826"/>
        <dbReference type="ChEBI" id="CHEBI:15378"/>
        <dbReference type="ChEBI" id="CHEBI:29969"/>
        <dbReference type="ChEBI" id="CHEBI:57856"/>
        <dbReference type="ChEBI" id="CHEBI:59789"/>
        <dbReference type="ChEBI" id="CHEBI:61961"/>
    </reaction>
</comment>
<dbReference type="RefSeq" id="WP_248706241.1">
    <property type="nucleotide sequence ID" value="NZ_CAKOET010000003.1"/>
</dbReference>
<reference evidence="7" key="1">
    <citation type="submission" date="2022-03" db="EMBL/GenBank/DDBJ databases">
        <authorList>
            <person name="Hettiarachchi G."/>
        </authorList>
    </citation>
    <scope>NUCLEOTIDE SEQUENCE</scope>
    <source>
        <strain evidence="7">LMG 32447</strain>
    </source>
</reference>
<comment type="similarity">
    <text evidence="1 6">Belongs to the methyltransferase superfamily. PrmA family.</text>
</comment>
<gene>
    <name evidence="6 7" type="primary">prmA</name>
    <name evidence="7" type="ORF">LMG032447_00830</name>
</gene>
<sequence length="291" mass="32244">MTWVALTYHVPVDSAELVTDALVSNGATGVEVTDQEQTVDLTVYLEENDDFTKNYQAFDRALKHLQATGVSLPEILPSQRQLEPSDWENNWKEYYHASRITRQLTVVPAWEDYQRQQSDEKLIIMDPETAFGTGTHPTTSLMLQVIETVVRGGEKVLDVGTGSGVLAIAAKLLGVDYVLGTDIDQAAVGTAQQNLSLNPVAQDIDLVVSDLLKQVPDHDFDIIMANILADVIEPLIPQAKDHLVTGGYFLVSGIYENQAAMIEKNLLNQGFKIIERLSRGPWYAYITQKEG</sequence>
<dbReference type="SUPFAM" id="SSF53335">
    <property type="entry name" value="S-adenosyl-L-methionine-dependent methyltransferases"/>
    <property type="match status" value="1"/>
</dbReference>
<dbReference type="Pfam" id="PF06325">
    <property type="entry name" value="PrmA"/>
    <property type="match status" value="1"/>
</dbReference>
<dbReference type="EC" id="2.1.1.-" evidence="6"/>
<evidence type="ECO:0000256" key="5">
    <source>
        <dbReference type="ARBA" id="ARBA00022691"/>
    </source>
</evidence>
<dbReference type="EMBL" id="CAKOEU010000003">
    <property type="protein sequence ID" value="CAH1854276.1"/>
    <property type="molecule type" value="Genomic_DNA"/>
</dbReference>
<accession>A0ABN8H933</accession>
<evidence type="ECO:0000256" key="1">
    <source>
        <dbReference type="ARBA" id="ARBA00009741"/>
    </source>
</evidence>
<dbReference type="GO" id="GO:0005840">
    <property type="term" value="C:ribosome"/>
    <property type="evidence" value="ECO:0007669"/>
    <property type="project" value="UniProtKB-KW"/>
</dbReference>
<keyword evidence="8" id="KW-1185">Reference proteome</keyword>
<comment type="caution">
    <text evidence="7">The sequence shown here is derived from an EMBL/GenBank/DDBJ whole genome shotgun (WGS) entry which is preliminary data.</text>
</comment>
<dbReference type="InterPro" id="IPR050078">
    <property type="entry name" value="Ribosomal_L11_MeTrfase_PrmA"/>
</dbReference>
<dbReference type="InterPro" id="IPR004498">
    <property type="entry name" value="Ribosomal_PrmA_MeTrfase"/>
</dbReference>
<dbReference type="InterPro" id="IPR029063">
    <property type="entry name" value="SAM-dependent_MTases_sf"/>
</dbReference>
<comment type="subcellular location">
    <subcellularLocation>
        <location evidence="6">Cytoplasm</location>
    </subcellularLocation>
</comment>
<name>A0ABN8H933_9LACO</name>
<proteinExistence type="inferred from homology"/>
<dbReference type="PANTHER" id="PTHR43648">
    <property type="entry name" value="ELECTRON TRANSFER FLAVOPROTEIN BETA SUBUNIT LYSINE METHYLTRANSFERASE"/>
    <property type="match status" value="1"/>
</dbReference>
<dbReference type="CDD" id="cd02440">
    <property type="entry name" value="AdoMet_MTases"/>
    <property type="match status" value="1"/>
</dbReference>
<evidence type="ECO:0000256" key="2">
    <source>
        <dbReference type="ARBA" id="ARBA00022490"/>
    </source>
</evidence>
<dbReference type="PANTHER" id="PTHR43648:SF1">
    <property type="entry name" value="ELECTRON TRANSFER FLAVOPROTEIN BETA SUBUNIT LYSINE METHYLTRANSFERASE"/>
    <property type="match status" value="1"/>
</dbReference>
<organism evidence="7 8">
    <name type="scientific">Convivina praedatoris</name>
    <dbReference type="NCBI Taxonomy" id="2880963"/>
    <lineage>
        <taxon>Bacteria</taxon>
        <taxon>Bacillati</taxon>
        <taxon>Bacillota</taxon>
        <taxon>Bacilli</taxon>
        <taxon>Lactobacillales</taxon>
        <taxon>Lactobacillaceae</taxon>
        <taxon>Convivina</taxon>
    </lineage>
</organism>
<evidence type="ECO:0000256" key="3">
    <source>
        <dbReference type="ARBA" id="ARBA00022603"/>
    </source>
</evidence>
<evidence type="ECO:0000256" key="4">
    <source>
        <dbReference type="ARBA" id="ARBA00022679"/>
    </source>
</evidence>
<comment type="function">
    <text evidence="6">Methylates ribosomal protein L11.</text>
</comment>
<dbReference type="HAMAP" id="MF_00735">
    <property type="entry name" value="Methyltr_PrmA"/>
    <property type="match status" value="1"/>
</dbReference>
<dbReference type="PIRSF" id="PIRSF000401">
    <property type="entry name" value="RPL11_MTase"/>
    <property type="match status" value="1"/>
</dbReference>
<evidence type="ECO:0000313" key="7">
    <source>
        <dbReference type="EMBL" id="CAH1854276.1"/>
    </source>
</evidence>
<evidence type="ECO:0000313" key="8">
    <source>
        <dbReference type="Proteomes" id="UP000838102"/>
    </source>
</evidence>
<dbReference type="NCBIfam" id="TIGR00406">
    <property type="entry name" value="prmA"/>
    <property type="match status" value="1"/>
</dbReference>
<keyword evidence="4 6" id="KW-0808">Transferase</keyword>
<evidence type="ECO:0000256" key="6">
    <source>
        <dbReference type="HAMAP-Rule" id="MF_00735"/>
    </source>
</evidence>
<keyword evidence="7" id="KW-0687">Ribonucleoprotein</keyword>
<feature type="binding site" evidence="6">
    <location>
        <position position="226"/>
    </location>
    <ligand>
        <name>S-adenosyl-L-methionine</name>
        <dbReference type="ChEBI" id="CHEBI:59789"/>
    </ligand>
</feature>
<dbReference type="Gene3D" id="3.40.50.150">
    <property type="entry name" value="Vaccinia Virus protein VP39"/>
    <property type="match status" value="1"/>
</dbReference>
<keyword evidence="3 6" id="KW-0489">Methyltransferase</keyword>
<keyword evidence="5 6" id="KW-0949">S-adenosyl-L-methionine</keyword>
<protein>
    <recommendedName>
        <fullName evidence="6">Ribosomal protein L11 methyltransferase</fullName>
        <shortName evidence="6">L11 Mtase</shortName>
        <ecNumber evidence="6">2.1.1.-</ecNumber>
    </recommendedName>
</protein>
<dbReference type="Proteomes" id="UP000838102">
    <property type="component" value="Unassembled WGS sequence"/>
</dbReference>